<feature type="compositionally biased region" description="Low complexity" evidence="1">
    <location>
        <begin position="514"/>
        <end position="523"/>
    </location>
</feature>
<evidence type="ECO:0000313" key="2">
    <source>
        <dbReference type="EMBL" id="KAK7022209.1"/>
    </source>
</evidence>
<feature type="region of interest" description="Disordered" evidence="1">
    <location>
        <begin position="54"/>
        <end position="76"/>
    </location>
</feature>
<dbReference type="AlphaFoldDB" id="A0AAW0B8X0"/>
<gene>
    <name evidence="2" type="ORF">R3P38DRAFT_3195592</name>
</gene>
<accession>A0AAW0B8X0</accession>
<proteinExistence type="predicted"/>
<name>A0AAW0B8X0_9AGAR</name>
<sequence>MRRIINPDRVFPRPPRKDGARIPPFEVQGLDRSLDLEPHLDFDLKERLQHALARGDPSLPYPGYPLPEERAPPPRAGYADAQVQTESTVTRVVTQHALQRTKAVLAAERAYRHRILWSSAMTVRYGDVIRPFNPRSLIRVMDGEAFDPSLIEDRDYALSEVTGSNSIFRFRLIPWTGGKSRVVVSQRRVVLVLGGRPVNREWDRDVVNPTVKDCTQVAQDYRGRHPEAGYPVLSGGVGEHFNRSPEPPAGPQPGRVLDCLALFALLGTVAMCELLGFANGMFRLYCRVAYTAIEYQKSSFTFVKSDAQYPCPASIFSAVTVELGGPHCRTDWRGDVPPYQPDSWAILTAIGDYRYTRGGHAIFWEFGIVVQFPPGACILLPPGLVHYSFVEVPDHHHRYSVLQWAGSGIDRFLHNRDATDTDFAKTATEADHDEREARRCRDHRTAIDFFPRPDQLAEDWQRFSYLVGPNPPPGPALQLPIPNATPTAAAAAPVPTLSADITASPASPAPPPNESGAANESAA</sequence>
<dbReference type="Proteomes" id="UP001362999">
    <property type="component" value="Unassembled WGS sequence"/>
</dbReference>
<evidence type="ECO:0000256" key="1">
    <source>
        <dbReference type="SAM" id="MobiDB-lite"/>
    </source>
</evidence>
<feature type="region of interest" description="Disordered" evidence="1">
    <location>
        <begin position="474"/>
        <end position="523"/>
    </location>
</feature>
<comment type="caution">
    <text evidence="2">The sequence shown here is derived from an EMBL/GenBank/DDBJ whole genome shotgun (WGS) entry which is preliminary data.</text>
</comment>
<feature type="compositionally biased region" description="Low complexity" evidence="1">
    <location>
        <begin position="476"/>
        <end position="496"/>
    </location>
</feature>
<protein>
    <submittedName>
        <fullName evidence="2">Uncharacterized protein</fullName>
    </submittedName>
</protein>
<organism evidence="2 3">
    <name type="scientific">Favolaschia claudopus</name>
    <dbReference type="NCBI Taxonomy" id="2862362"/>
    <lineage>
        <taxon>Eukaryota</taxon>
        <taxon>Fungi</taxon>
        <taxon>Dikarya</taxon>
        <taxon>Basidiomycota</taxon>
        <taxon>Agaricomycotina</taxon>
        <taxon>Agaricomycetes</taxon>
        <taxon>Agaricomycetidae</taxon>
        <taxon>Agaricales</taxon>
        <taxon>Marasmiineae</taxon>
        <taxon>Mycenaceae</taxon>
        <taxon>Favolaschia</taxon>
    </lineage>
</organism>
<dbReference type="EMBL" id="JAWWNJ010000037">
    <property type="protein sequence ID" value="KAK7022209.1"/>
    <property type="molecule type" value="Genomic_DNA"/>
</dbReference>
<reference evidence="2 3" key="1">
    <citation type="journal article" date="2024" name="J Genomics">
        <title>Draft genome sequencing and assembly of Favolaschia claudopus CIRM-BRFM 2984 isolated from oak limbs.</title>
        <authorList>
            <person name="Navarro D."/>
            <person name="Drula E."/>
            <person name="Chaduli D."/>
            <person name="Cazenave R."/>
            <person name="Ahrendt S."/>
            <person name="Wang J."/>
            <person name="Lipzen A."/>
            <person name="Daum C."/>
            <person name="Barry K."/>
            <person name="Grigoriev I.V."/>
            <person name="Favel A."/>
            <person name="Rosso M.N."/>
            <person name="Martin F."/>
        </authorList>
    </citation>
    <scope>NUCLEOTIDE SEQUENCE [LARGE SCALE GENOMIC DNA]</scope>
    <source>
        <strain evidence="2 3">CIRM-BRFM 2984</strain>
    </source>
</reference>
<evidence type="ECO:0000313" key="3">
    <source>
        <dbReference type="Proteomes" id="UP001362999"/>
    </source>
</evidence>
<feature type="region of interest" description="Disordered" evidence="1">
    <location>
        <begin position="1"/>
        <end position="23"/>
    </location>
</feature>
<keyword evidence="3" id="KW-1185">Reference proteome</keyword>